<evidence type="ECO:0000313" key="1">
    <source>
        <dbReference type="EMBL" id="OAQ84136.1"/>
    </source>
</evidence>
<dbReference type="Proteomes" id="UP000078340">
    <property type="component" value="Unassembled WGS sequence"/>
</dbReference>
<evidence type="ECO:0000313" key="2">
    <source>
        <dbReference type="EMBL" id="OAQ90928.1"/>
    </source>
</evidence>
<accession>A0A179H1K7</accession>
<sequence>MKGRWRIDDRGWRAKMKEDDGRGNGLERRGSCCIQTGVSHSDIPAHGCAPKNKELLAQQRRRRRALTAGCSVPNWAAAIG</sequence>
<dbReference type="Proteomes" id="UP000078240">
    <property type="component" value="Unassembled WGS sequence"/>
</dbReference>
<dbReference type="EMBL" id="LSBH01000002">
    <property type="protein sequence ID" value="OAQ84136.1"/>
    <property type="molecule type" value="Genomic_DNA"/>
</dbReference>
<gene>
    <name evidence="1" type="ORF">VFPBJ_02904</name>
    <name evidence="2" type="ORF">VFPFJ_05087</name>
</gene>
<evidence type="ECO:0000313" key="3">
    <source>
        <dbReference type="Proteomes" id="UP000078240"/>
    </source>
</evidence>
<proteinExistence type="predicted"/>
<comment type="caution">
    <text evidence="1">The sequence shown here is derived from an EMBL/GenBank/DDBJ whole genome shotgun (WGS) entry which is preliminary data.</text>
</comment>
<organism evidence="1 3">
    <name type="scientific">Purpureocillium lilacinum</name>
    <name type="common">Paecilomyces lilacinus</name>
    <dbReference type="NCBI Taxonomy" id="33203"/>
    <lineage>
        <taxon>Eukaryota</taxon>
        <taxon>Fungi</taxon>
        <taxon>Dikarya</taxon>
        <taxon>Ascomycota</taxon>
        <taxon>Pezizomycotina</taxon>
        <taxon>Sordariomycetes</taxon>
        <taxon>Hypocreomycetidae</taxon>
        <taxon>Hypocreales</taxon>
        <taxon>Ophiocordycipitaceae</taxon>
        <taxon>Purpureocillium</taxon>
    </lineage>
</organism>
<dbReference type="EMBL" id="LSBI01000004">
    <property type="protein sequence ID" value="OAQ90928.1"/>
    <property type="molecule type" value="Genomic_DNA"/>
</dbReference>
<dbReference type="AlphaFoldDB" id="A0A179H1K7"/>
<protein>
    <submittedName>
        <fullName evidence="1">Uncharacterized protein</fullName>
    </submittedName>
</protein>
<reference evidence="1 3" key="1">
    <citation type="submission" date="2016-01" db="EMBL/GenBank/DDBJ databases">
        <title>Biosynthesis of antibiotic leucinostatins and their inhibition on Phytophthora in bio-control Purpureocillium lilacinum.</title>
        <authorList>
            <person name="Wang G."/>
            <person name="Liu Z."/>
            <person name="Lin R."/>
            <person name="Li E."/>
            <person name="Mao Z."/>
            <person name="Ling J."/>
            <person name="Yin W."/>
            <person name="Xie B."/>
        </authorList>
    </citation>
    <scope>NUCLEOTIDE SEQUENCE [LARGE SCALE GENOMIC DNA]</scope>
    <source>
        <strain evidence="1">PLBJ-1</strain>
        <strain evidence="2">PLFJ-1</strain>
    </source>
</reference>
<name>A0A179H1K7_PURLI</name>